<feature type="transmembrane region" description="Helical" evidence="1">
    <location>
        <begin position="224"/>
        <end position="243"/>
    </location>
</feature>
<feature type="transmembrane region" description="Helical" evidence="1">
    <location>
        <begin position="346"/>
        <end position="364"/>
    </location>
</feature>
<keyword evidence="1" id="KW-0472">Membrane</keyword>
<sequence>MAVLERQGHLVRWWPAAALLAATVAQGPAAGFVYDAAHYFDGSLAIFTGADTVRVGDLDFRGALTPLVYAPAALAEHLVTGAGRYAVLLENALLVALVGGFLLPRIAARPAAVWVCAPLTWLVAARFAPFPLMDLPAVAAFLTAVWLALRPDPPRSDPLRPDPPRPDPLRSGLLRSGPLRFGTAWCLGLAGVAAGATVNLRPAYLLPLAALGGIVVATRRRSALWFAAGVVAGSLPQVAFNALRGSVPGPTPPGTADLAGFQAGYASYIVRYDTIEPAVGAPQQFYCDPSMAAAVDGRLAASTGGLVRALLTNLPESALFLAEKVAAALAWSWSTPYSAAASAEHYELTVPVVLIVATGIVAACRTPGARTLAILAAGVCASLMTSATETRFALPLVLLAVAGCALVTGPAGVAGETRPRVIRFVAVVLVLAAAVAAVAALGVAHPLPPGPATPAVCAANG</sequence>
<feature type="transmembrane region" description="Helical" evidence="1">
    <location>
        <begin position="393"/>
        <end position="414"/>
    </location>
</feature>
<evidence type="ECO:0000313" key="3">
    <source>
        <dbReference type="Proteomes" id="UP001501470"/>
    </source>
</evidence>
<feature type="transmembrane region" description="Helical" evidence="1">
    <location>
        <begin position="421"/>
        <end position="444"/>
    </location>
</feature>
<feature type="transmembrane region" description="Helical" evidence="1">
    <location>
        <begin position="12"/>
        <end position="34"/>
    </location>
</feature>
<feature type="transmembrane region" description="Helical" evidence="1">
    <location>
        <begin position="85"/>
        <end position="104"/>
    </location>
</feature>
<keyword evidence="3" id="KW-1185">Reference proteome</keyword>
<evidence type="ECO:0000313" key="2">
    <source>
        <dbReference type="EMBL" id="GAA1519243.1"/>
    </source>
</evidence>
<comment type="caution">
    <text evidence="2">The sequence shown here is derived from an EMBL/GenBank/DDBJ whole genome shotgun (WGS) entry which is preliminary data.</text>
</comment>
<reference evidence="3" key="1">
    <citation type="journal article" date="2019" name="Int. J. Syst. Evol. Microbiol.">
        <title>The Global Catalogue of Microorganisms (GCM) 10K type strain sequencing project: providing services to taxonomists for standard genome sequencing and annotation.</title>
        <authorList>
            <consortium name="The Broad Institute Genomics Platform"/>
            <consortium name="The Broad Institute Genome Sequencing Center for Infectious Disease"/>
            <person name="Wu L."/>
            <person name="Ma J."/>
        </authorList>
    </citation>
    <scope>NUCLEOTIDE SEQUENCE [LARGE SCALE GENOMIC DNA]</scope>
    <source>
        <strain evidence="3">JCM 15933</strain>
    </source>
</reference>
<feature type="transmembrane region" description="Helical" evidence="1">
    <location>
        <begin position="371"/>
        <end position="387"/>
    </location>
</feature>
<proteinExistence type="predicted"/>
<protein>
    <recommendedName>
        <fullName evidence="4">Glycosyltransferase RgtA/B/C/D-like domain-containing protein</fullName>
    </recommendedName>
</protein>
<dbReference type="Proteomes" id="UP001501470">
    <property type="component" value="Unassembled WGS sequence"/>
</dbReference>
<accession>A0ABP4LDF9</accession>
<feature type="transmembrane region" description="Helical" evidence="1">
    <location>
        <begin position="111"/>
        <end position="129"/>
    </location>
</feature>
<dbReference type="EMBL" id="BAAAQD010000007">
    <property type="protein sequence ID" value="GAA1519243.1"/>
    <property type="molecule type" value="Genomic_DNA"/>
</dbReference>
<organism evidence="2 3">
    <name type="scientific">Dactylosporangium maewongense</name>
    <dbReference type="NCBI Taxonomy" id="634393"/>
    <lineage>
        <taxon>Bacteria</taxon>
        <taxon>Bacillati</taxon>
        <taxon>Actinomycetota</taxon>
        <taxon>Actinomycetes</taxon>
        <taxon>Micromonosporales</taxon>
        <taxon>Micromonosporaceae</taxon>
        <taxon>Dactylosporangium</taxon>
    </lineage>
</organism>
<evidence type="ECO:0008006" key="4">
    <source>
        <dbReference type="Google" id="ProtNLM"/>
    </source>
</evidence>
<keyword evidence="1" id="KW-0812">Transmembrane</keyword>
<name>A0ABP4LDF9_9ACTN</name>
<keyword evidence="1" id="KW-1133">Transmembrane helix</keyword>
<gene>
    <name evidence="2" type="ORF">GCM10009827_038150</name>
</gene>
<feature type="transmembrane region" description="Helical" evidence="1">
    <location>
        <begin position="172"/>
        <end position="194"/>
    </location>
</feature>
<evidence type="ECO:0000256" key="1">
    <source>
        <dbReference type="SAM" id="Phobius"/>
    </source>
</evidence>